<dbReference type="Gene3D" id="1.25.40.20">
    <property type="entry name" value="Ankyrin repeat-containing domain"/>
    <property type="match status" value="2"/>
</dbReference>
<dbReference type="SMART" id="SM00248">
    <property type="entry name" value="ANK"/>
    <property type="match status" value="3"/>
</dbReference>
<dbReference type="InterPro" id="IPR036770">
    <property type="entry name" value="Ankyrin_rpt-contain_sf"/>
</dbReference>
<keyword evidence="4" id="KW-0675">Receptor</keyword>
<name>E2AV74_CAMFO</name>
<feature type="repeat" description="ANK" evidence="3">
    <location>
        <begin position="205"/>
        <end position="237"/>
    </location>
</feature>
<feature type="repeat" description="ANK" evidence="3">
    <location>
        <begin position="173"/>
        <end position="205"/>
    </location>
</feature>
<keyword evidence="1" id="KW-0677">Repeat</keyword>
<feature type="repeat" description="ANK" evidence="3">
    <location>
        <begin position="139"/>
        <end position="171"/>
    </location>
</feature>
<evidence type="ECO:0000313" key="4">
    <source>
        <dbReference type="EMBL" id="EFN62628.1"/>
    </source>
</evidence>
<dbReference type="OrthoDB" id="7464126at2759"/>
<dbReference type="STRING" id="104421.E2AV74"/>
<dbReference type="InParanoid" id="E2AV74"/>
<gene>
    <name evidence="4" type="ORF">EAG_16369</name>
</gene>
<dbReference type="SUPFAM" id="SSF48403">
    <property type="entry name" value="Ankyrin repeat"/>
    <property type="match status" value="1"/>
</dbReference>
<dbReference type="PROSITE" id="PS50088">
    <property type="entry name" value="ANK_REPEAT"/>
    <property type="match status" value="3"/>
</dbReference>
<dbReference type="PANTHER" id="PTHR24171">
    <property type="entry name" value="ANKYRIN REPEAT DOMAIN-CONTAINING PROTEIN 39-RELATED"/>
    <property type="match status" value="1"/>
</dbReference>
<evidence type="ECO:0000313" key="5">
    <source>
        <dbReference type="Proteomes" id="UP000000311"/>
    </source>
</evidence>
<dbReference type="Pfam" id="PF12796">
    <property type="entry name" value="Ank_2"/>
    <property type="match status" value="1"/>
</dbReference>
<dbReference type="PRINTS" id="PR01415">
    <property type="entry name" value="ANKYRIN"/>
</dbReference>
<dbReference type="PANTHER" id="PTHR24171:SF10">
    <property type="entry name" value="ANKYRIN REPEAT DOMAIN-CONTAINING PROTEIN 29-LIKE"/>
    <property type="match status" value="1"/>
</dbReference>
<dbReference type="Proteomes" id="UP000000311">
    <property type="component" value="Unassembled WGS sequence"/>
</dbReference>
<dbReference type="PROSITE" id="PS50297">
    <property type="entry name" value="ANK_REP_REGION"/>
    <property type="match status" value="3"/>
</dbReference>
<dbReference type="InterPro" id="IPR002110">
    <property type="entry name" value="Ankyrin_rpt"/>
</dbReference>
<dbReference type="EMBL" id="GL443059">
    <property type="protein sequence ID" value="EFN62628.1"/>
    <property type="molecule type" value="Genomic_DNA"/>
</dbReference>
<keyword evidence="2 3" id="KW-0040">ANK repeat</keyword>
<organism evidence="5">
    <name type="scientific">Camponotus floridanus</name>
    <name type="common">Florida carpenter ant</name>
    <dbReference type="NCBI Taxonomy" id="104421"/>
    <lineage>
        <taxon>Eukaryota</taxon>
        <taxon>Metazoa</taxon>
        <taxon>Ecdysozoa</taxon>
        <taxon>Arthropoda</taxon>
        <taxon>Hexapoda</taxon>
        <taxon>Insecta</taxon>
        <taxon>Pterygota</taxon>
        <taxon>Neoptera</taxon>
        <taxon>Endopterygota</taxon>
        <taxon>Hymenoptera</taxon>
        <taxon>Apocrita</taxon>
        <taxon>Aculeata</taxon>
        <taxon>Formicoidea</taxon>
        <taxon>Formicidae</taxon>
        <taxon>Formicinae</taxon>
        <taxon>Camponotus</taxon>
    </lineage>
</organism>
<evidence type="ECO:0000256" key="2">
    <source>
        <dbReference type="ARBA" id="ARBA00023043"/>
    </source>
</evidence>
<reference evidence="4 5" key="1">
    <citation type="journal article" date="2010" name="Science">
        <title>Genomic comparison of the ants Camponotus floridanus and Harpegnathos saltator.</title>
        <authorList>
            <person name="Bonasio R."/>
            <person name="Zhang G."/>
            <person name="Ye C."/>
            <person name="Mutti N.S."/>
            <person name="Fang X."/>
            <person name="Qin N."/>
            <person name="Donahue G."/>
            <person name="Yang P."/>
            <person name="Li Q."/>
            <person name="Li C."/>
            <person name="Zhang P."/>
            <person name="Huang Z."/>
            <person name="Berger S.L."/>
            <person name="Reinberg D."/>
            <person name="Wang J."/>
            <person name="Liebig J."/>
        </authorList>
    </citation>
    <scope>NUCLEOTIDE SEQUENCE [LARGE SCALE GENOMIC DNA]</scope>
    <source>
        <strain evidence="5">C129</strain>
    </source>
</reference>
<proteinExistence type="predicted"/>
<evidence type="ECO:0000256" key="3">
    <source>
        <dbReference type="PROSITE-ProRule" id="PRU00023"/>
    </source>
</evidence>
<keyword evidence="5" id="KW-1185">Reference proteome</keyword>
<dbReference type="AlphaFoldDB" id="E2AV74"/>
<evidence type="ECO:0000256" key="1">
    <source>
        <dbReference type="ARBA" id="ARBA00022737"/>
    </source>
</evidence>
<protein>
    <submittedName>
        <fullName evidence="4">Transient receptor potential channel pyrexia</fullName>
    </submittedName>
</protein>
<sequence>MSILRKTNFFKRFSGSHLTREAPRIETANNKTRSIVINNEEEPEDIWMNELENGSISSEDSSESVTCHIRNTSMTQEQPWSKGEVEVALSNLPGGEAALSLIPVLHDDALEKVLEEFQCLTLDENADCRHRKLLLHTFANGTPLHLAASVGSTKIVEELLKHGANPDEWDLGKKCTPLHCAAATGCVATVKCLIKAGADVDAGLSSRSPLHYAVLNNAEDCVETLLQAGACPNNPQVLHHTTTI</sequence>
<accession>E2AV74</accession>